<protein>
    <submittedName>
        <fullName evidence="1">Uncharacterized protein</fullName>
    </submittedName>
</protein>
<organism evidence="1 2">
    <name type="scientific">Micromonospora ureilytica</name>
    <dbReference type="NCBI Taxonomy" id="709868"/>
    <lineage>
        <taxon>Bacteria</taxon>
        <taxon>Bacillati</taxon>
        <taxon>Actinomycetota</taxon>
        <taxon>Actinomycetes</taxon>
        <taxon>Micromonosporales</taxon>
        <taxon>Micromonosporaceae</taxon>
        <taxon>Micromonospora</taxon>
    </lineage>
</organism>
<reference evidence="1 2" key="1">
    <citation type="submission" date="2018-04" db="EMBL/GenBank/DDBJ databases">
        <title>Micromonosporas from Atacama Desert.</title>
        <authorList>
            <person name="Carro L."/>
            <person name="Klenk H.-P."/>
            <person name="Goodfellow M."/>
        </authorList>
    </citation>
    <scope>NUCLEOTIDE SEQUENCE [LARGE SCALE GENOMIC DNA]</scope>
    <source>
        <strain evidence="1 2">LB19</strain>
    </source>
</reference>
<dbReference type="AlphaFoldDB" id="A0A3N9XU95"/>
<sequence>MLSIDQSDGIEADQVVELDLGFRPSPAGSGEMLLHTDGPDAILALLVVDRQFQPVGPAIVTFVRCSQSVFGYPNDEAAMGDPRLQDRGYGFYEVRDSPWTQRLRAYNRQAFPKETWSPSGTRHFLVSCHESTAQFLADEIRIEPRPGPFAAAVREACDRLVD</sequence>
<accession>A0A3N9XU95</accession>
<comment type="caution">
    <text evidence="1">The sequence shown here is derived from an EMBL/GenBank/DDBJ whole genome shotgun (WGS) entry which is preliminary data.</text>
</comment>
<dbReference type="RefSeq" id="WP_124819922.1">
    <property type="nucleotide sequence ID" value="NZ_QDGB01000252.1"/>
</dbReference>
<dbReference type="EMBL" id="QDGB01000252">
    <property type="protein sequence ID" value="RQX16534.1"/>
    <property type="molecule type" value="Genomic_DNA"/>
</dbReference>
<dbReference type="OrthoDB" id="5189126at2"/>
<name>A0A3N9XU95_9ACTN</name>
<dbReference type="Proteomes" id="UP000278981">
    <property type="component" value="Unassembled WGS sequence"/>
</dbReference>
<evidence type="ECO:0000313" key="2">
    <source>
        <dbReference type="Proteomes" id="UP000278981"/>
    </source>
</evidence>
<gene>
    <name evidence="1" type="ORF">DDE19_14860</name>
</gene>
<proteinExistence type="predicted"/>
<evidence type="ECO:0000313" key="1">
    <source>
        <dbReference type="EMBL" id="RQX16534.1"/>
    </source>
</evidence>